<proteinExistence type="predicted"/>
<comment type="caution">
    <text evidence="1">The sequence shown here is derived from an EMBL/GenBank/DDBJ whole genome shotgun (WGS) entry which is preliminary data.</text>
</comment>
<gene>
    <name evidence="1" type="ORF">O6H91_17G072800</name>
</gene>
<evidence type="ECO:0000313" key="1">
    <source>
        <dbReference type="EMBL" id="KAJ7525898.1"/>
    </source>
</evidence>
<reference evidence="2" key="1">
    <citation type="journal article" date="2024" name="Proc. Natl. Acad. Sci. U.S.A.">
        <title>Extraordinary preservation of gene collinearity over three hundred million years revealed in homosporous lycophytes.</title>
        <authorList>
            <person name="Li C."/>
            <person name="Wickell D."/>
            <person name="Kuo L.Y."/>
            <person name="Chen X."/>
            <person name="Nie B."/>
            <person name="Liao X."/>
            <person name="Peng D."/>
            <person name="Ji J."/>
            <person name="Jenkins J."/>
            <person name="Williams M."/>
            <person name="Shu S."/>
            <person name="Plott C."/>
            <person name="Barry K."/>
            <person name="Rajasekar S."/>
            <person name="Grimwood J."/>
            <person name="Han X."/>
            <person name="Sun S."/>
            <person name="Hou Z."/>
            <person name="He W."/>
            <person name="Dai G."/>
            <person name="Sun C."/>
            <person name="Schmutz J."/>
            <person name="Leebens-Mack J.H."/>
            <person name="Li F.W."/>
            <person name="Wang L."/>
        </authorList>
    </citation>
    <scope>NUCLEOTIDE SEQUENCE [LARGE SCALE GENOMIC DNA]</scope>
    <source>
        <strain evidence="2">cv. PW_Plant_1</strain>
    </source>
</reference>
<name>A0ACC2B7W8_DIPCM</name>
<keyword evidence="2" id="KW-1185">Reference proteome</keyword>
<accession>A0ACC2B7W8</accession>
<dbReference type="EMBL" id="CM055108">
    <property type="protein sequence ID" value="KAJ7525898.1"/>
    <property type="molecule type" value="Genomic_DNA"/>
</dbReference>
<protein>
    <submittedName>
        <fullName evidence="1">Uncharacterized protein</fullName>
    </submittedName>
</protein>
<dbReference type="Proteomes" id="UP001162992">
    <property type="component" value="Chromosome 17"/>
</dbReference>
<organism evidence="1 2">
    <name type="scientific">Diphasiastrum complanatum</name>
    <name type="common">Issler's clubmoss</name>
    <name type="synonym">Lycopodium complanatum</name>
    <dbReference type="NCBI Taxonomy" id="34168"/>
    <lineage>
        <taxon>Eukaryota</taxon>
        <taxon>Viridiplantae</taxon>
        <taxon>Streptophyta</taxon>
        <taxon>Embryophyta</taxon>
        <taxon>Tracheophyta</taxon>
        <taxon>Lycopodiopsida</taxon>
        <taxon>Lycopodiales</taxon>
        <taxon>Lycopodiaceae</taxon>
        <taxon>Lycopodioideae</taxon>
        <taxon>Diphasiastrum</taxon>
    </lineage>
</organism>
<sequence length="224" mass="22403">MDALLATMAANAISTSPVSPLLSLPHNFHIPGFVSFSQPAAAAAAVAPPPASLVAVVADQGAVAPDVKRAVAVLKGPSSVEGVVNLSQEGDGITKLDVRITGLSPGKHGFHLHEYGDITNGCISTKSHFNPNGLKHGGPEDAIRHAGDLGNVVAGSDAFMLAGIAETSIVDSQIPLAGPGSIVGRAFVVHESEDDLGKGGQELSLSTGNAGGRLACGVIGLKAS</sequence>
<evidence type="ECO:0000313" key="2">
    <source>
        <dbReference type="Proteomes" id="UP001162992"/>
    </source>
</evidence>